<feature type="non-terminal residue" evidence="1">
    <location>
        <position position="175"/>
    </location>
</feature>
<name>X1H7L9_9ZZZZ</name>
<dbReference type="AlphaFoldDB" id="X1H7L9"/>
<accession>X1H7L9</accession>
<protein>
    <submittedName>
        <fullName evidence="1">Uncharacterized protein</fullName>
    </submittedName>
</protein>
<reference evidence="1" key="1">
    <citation type="journal article" date="2014" name="Front. Microbiol.">
        <title>High frequency of phylogenetically diverse reductive dehalogenase-homologous genes in deep subseafloor sedimentary metagenomes.</title>
        <authorList>
            <person name="Kawai M."/>
            <person name="Futagami T."/>
            <person name="Toyoda A."/>
            <person name="Takaki Y."/>
            <person name="Nishi S."/>
            <person name="Hori S."/>
            <person name="Arai W."/>
            <person name="Tsubouchi T."/>
            <person name="Morono Y."/>
            <person name="Uchiyama I."/>
            <person name="Ito T."/>
            <person name="Fujiyama A."/>
            <person name="Inagaki F."/>
            <person name="Takami H."/>
        </authorList>
    </citation>
    <scope>NUCLEOTIDE SEQUENCE</scope>
    <source>
        <strain evidence="1">Expedition CK06-06</strain>
    </source>
</reference>
<evidence type="ECO:0000313" key="1">
    <source>
        <dbReference type="EMBL" id="GAH53040.1"/>
    </source>
</evidence>
<organism evidence="1">
    <name type="scientific">marine sediment metagenome</name>
    <dbReference type="NCBI Taxonomy" id="412755"/>
    <lineage>
        <taxon>unclassified sequences</taxon>
        <taxon>metagenomes</taxon>
        <taxon>ecological metagenomes</taxon>
    </lineage>
</organism>
<gene>
    <name evidence="1" type="ORF">S03H2_34089</name>
</gene>
<sequence>MANEEHYYSKPGPIAPLALVDEWLGIWLATQWQCYKVMHYEPIPRSRQFVFNFGAVGAGLWTGNINTQATLQQRNSPPEAMQLRFYPLDDIEVMFFIGNADTRFMTARQTARADIFTMQVDPFLHSTEVMVLTNSNPFINVFNPTAVALVQSRVQFFGYRYALDQATHKAFGTAR</sequence>
<comment type="caution">
    <text evidence="1">The sequence shown here is derived from an EMBL/GenBank/DDBJ whole genome shotgun (WGS) entry which is preliminary data.</text>
</comment>
<dbReference type="EMBL" id="BARU01020786">
    <property type="protein sequence ID" value="GAH53040.1"/>
    <property type="molecule type" value="Genomic_DNA"/>
</dbReference>
<proteinExistence type="predicted"/>